<keyword evidence="4" id="KW-1185">Reference proteome</keyword>
<name>A0ABQ7RTP8_PICAN</name>
<reference evidence="3 4" key="1">
    <citation type="journal article" date="2021" name="G3 (Bethesda)">
        <title>Genomic diversity, chromosomal rearrangements, and interspecies hybridization in the ogataea polymorpha species complex.</title>
        <authorList>
            <person name="Hanson S.J."/>
            <person name="Cinneide E.O."/>
            <person name="Salzberg L.I."/>
            <person name="Wolfe K.H."/>
            <person name="McGowan J."/>
            <person name="Fitzpatrick D.A."/>
            <person name="Matlin K."/>
        </authorList>
    </citation>
    <scope>NUCLEOTIDE SEQUENCE [LARGE SCALE GENOMIC DNA]</scope>
    <source>
        <strain evidence="3">51-138</strain>
    </source>
</reference>
<dbReference type="Proteomes" id="UP001197328">
    <property type="component" value="Unassembled WGS sequence"/>
</dbReference>
<dbReference type="EMBL" id="JAHLVD010000011">
    <property type="protein sequence ID" value="KAG7847342.1"/>
    <property type="molecule type" value="Genomic_DNA"/>
</dbReference>
<keyword evidence="2" id="KW-0472">Membrane</keyword>
<gene>
    <name evidence="3" type="ORF">KL940_004088</name>
</gene>
<accession>A0ABQ7RTP8</accession>
<feature type="transmembrane region" description="Helical" evidence="2">
    <location>
        <begin position="12"/>
        <end position="31"/>
    </location>
</feature>
<protein>
    <submittedName>
        <fullName evidence="3">Uncharacterized protein</fullName>
    </submittedName>
</protein>
<evidence type="ECO:0000256" key="1">
    <source>
        <dbReference type="SAM" id="MobiDB-lite"/>
    </source>
</evidence>
<evidence type="ECO:0000313" key="3">
    <source>
        <dbReference type="EMBL" id="KAG7847342.1"/>
    </source>
</evidence>
<keyword evidence="2" id="KW-0812">Transmembrane</keyword>
<keyword evidence="2" id="KW-1133">Transmembrane helix</keyword>
<evidence type="ECO:0000256" key="2">
    <source>
        <dbReference type="SAM" id="Phobius"/>
    </source>
</evidence>
<evidence type="ECO:0000313" key="4">
    <source>
        <dbReference type="Proteomes" id="UP001197328"/>
    </source>
</evidence>
<feature type="region of interest" description="Disordered" evidence="1">
    <location>
        <begin position="70"/>
        <end position="92"/>
    </location>
</feature>
<organism evidence="3 4">
    <name type="scientific">Pichia angusta</name>
    <name type="common">Yeast</name>
    <name type="synonym">Hansenula polymorpha</name>
    <dbReference type="NCBI Taxonomy" id="870730"/>
    <lineage>
        <taxon>Eukaryota</taxon>
        <taxon>Fungi</taxon>
        <taxon>Dikarya</taxon>
        <taxon>Ascomycota</taxon>
        <taxon>Saccharomycotina</taxon>
        <taxon>Pichiomycetes</taxon>
        <taxon>Pichiales</taxon>
        <taxon>Pichiaceae</taxon>
        <taxon>Ogataea</taxon>
    </lineage>
</organism>
<comment type="caution">
    <text evidence="3">The sequence shown here is derived from an EMBL/GenBank/DDBJ whole genome shotgun (WGS) entry which is preliminary data.</text>
</comment>
<sequence>MRKNHARNPHEVILAPIFYRAVCSLSVLAGFNAGLMTRKIREASTPVKVPEGASLGADIWPQRFAVAVGSNGSGSAAPLPPPSNFPHRQGPQSAISQVPFLAVWQQHLGGTRPGKNLGSGKFPVLR</sequence>
<proteinExistence type="predicted"/>